<name>A0AAD5BG57_9ASCO</name>
<gene>
    <name evidence="6" type="ORF">KGF57_001849</name>
</gene>
<dbReference type="RefSeq" id="XP_051609670.1">
    <property type="nucleotide sequence ID" value="XM_051751098.1"/>
</dbReference>
<dbReference type="InterPro" id="IPR050825">
    <property type="entry name" value="RBM42_RBP45_47-like"/>
</dbReference>
<feature type="domain" description="RRM" evidence="5">
    <location>
        <begin position="180"/>
        <end position="260"/>
    </location>
</feature>
<evidence type="ECO:0000313" key="7">
    <source>
        <dbReference type="Proteomes" id="UP001204833"/>
    </source>
</evidence>
<dbReference type="GO" id="GO:0006376">
    <property type="term" value="P:mRNA splice site recognition"/>
    <property type="evidence" value="ECO:0007669"/>
    <property type="project" value="TreeGrafter"/>
</dbReference>
<dbReference type="InterPro" id="IPR035979">
    <property type="entry name" value="RBD_domain_sf"/>
</dbReference>
<dbReference type="GO" id="GO:0005829">
    <property type="term" value="C:cytosol"/>
    <property type="evidence" value="ECO:0007669"/>
    <property type="project" value="TreeGrafter"/>
</dbReference>
<evidence type="ECO:0000256" key="4">
    <source>
        <dbReference type="SAM" id="MobiDB-lite"/>
    </source>
</evidence>
<evidence type="ECO:0000313" key="6">
    <source>
        <dbReference type="EMBL" id="KAI5960917.1"/>
    </source>
</evidence>
<dbReference type="AlphaFoldDB" id="A0AAD5BG57"/>
<dbReference type="SUPFAM" id="SSF54928">
    <property type="entry name" value="RNA-binding domain, RBD"/>
    <property type="match status" value="2"/>
</dbReference>
<dbReference type="SMART" id="SM00360">
    <property type="entry name" value="RRM"/>
    <property type="match status" value="3"/>
</dbReference>
<dbReference type="PROSITE" id="PS50102">
    <property type="entry name" value="RRM"/>
    <property type="match status" value="3"/>
</dbReference>
<sequence>MSHSSRYPPSRHNNNINHSNRGQGGTYSYGQQASTGGHNRGFKRKYNSYDSYSNPGSSSYRARQNLYQQHSNTKSHENRYQLWMGDLDPSWTEDSIHSMWSSLVAPPKFVKIMRDRLNPSKPSYCFVTFEDQESLDWALQRNGQVVPNTQRKFKLSQASSKNNISSNAGTGNGRQSTGEFSLFVGDLAQDVTDAALYSKFNLKYPNQIKSARVIIDQESKLGKGFGFVKFYTGAVMEKALKEMQGVMLGSKAIRVGIAAGSETTQQSSHSSIPDLKRIPLAQNQPELEASTDENNTNINICGLSSKFTENELALMFLSFGDLIYCKISRDLQEGYVKFVSRNAAELAMSHLSGSIVNNCRLELLWGSCMKIGDEFSKFEPITEGSYEKNNVPPLTYQSNEYRHECLYSLTRDQVVAYANRLDGSEAASTQQVNEIYIGQKRAREHLQ</sequence>
<feature type="domain" description="RRM" evidence="5">
    <location>
        <begin position="296"/>
        <end position="368"/>
    </location>
</feature>
<feature type="domain" description="RRM" evidence="5">
    <location>
        <begin position="80"/>
        <end position="160"/>
    </location>
</feature>
<keyword evidence="7" id="KW-1185">Reference proteome</keyword>
<comment type="caution">
    <text evidence="6">The sequence shown here is derived from an EMBL/GenBank/DDBJ whole genome shotgun (WGS) entry which is preliminary data.</text>
</comment>
<dbReference type="Proteomes" id="UP001204833">
    <property type="component" value="Unassembled WGS sequence"/>
</dbReference>
<dbReference type="Gene3D" id="3.30.70.330">
    <property type="match status" value="3"/>
</dbReference>
<keyword evidence="2 3" id="KW-0694">RNA-binding</keyword>
<reference evidence="6 7" key="1">
    <citation type="journal article" date="2022" name="DNA Res.">
        <title>Genome analysis of five recently described species of the CUG-Ser clade uncovers Candida theae as a new hybrid lineage with pathogenic potential in the Candida parapsilosis species complex.</title>
        <authorList>
            <person name="Mixao V."/>
            <person name="Del Olmo V."/>
            <person name="Hegedusova E."/>
            <person name="Saus E."/>
            <person name="Pryszcz L."/>
            <person name="Cillingova A."/>
            <person name="Nosek J."/>
            <person name="Gabaldon T."/>
        </authorList>
    </citation>
    <scope>NUCLEOTIDE SEQUENCE [LARGE SCALE GENOMIC DNA]</scope>
    <source>
        <strain evidence="6 7">CBS 12239</strain>
    </source>
</reference>
<feature type="compositionally biased region" description="Polar residues" evidence="4">
    <location>
        <begin position="28"/>
        <end position="37"/>
    </location>
</feature>
<dbReference type="GO" id="GO:0003729">
    <property type="term" value="F:mRNA binding"/>
    <property type="evidence" value="ECO:0007669"/>
    <property type="project" value="InterPro"/>
</dbReference>
<dbReference type="PANTHER" id="PTHR47640">
    <property type="entry name" value="TRNA SELENOCYSTEINE 1-ASSOCIATED PROTEIN 1-RELATED-RELATED"/>
    <property type="match status" value="1"/>
</dbReference>
<feature type="region of interest" description="Disordered" evidence="4">
    <location>
        <begin position="1"/>
        <end position="60"/>
    </location>
</feature>
<organism evidence="6 7">
    <name type="scientific">Candida theae</name>
    <dbReference type="NCBI Taxonomy" id="1198502"/>
    <lineage>
        <taxon>Eukaryota</taxon>
        <taxon>Fungi</taxon>
        <taxon>Dikarya</taxon>
        <taxon>Ascomycota</taxon>
        <taxon>Saccharomycotina</taxon>
        <taxon>Pichiomycetes</taxon>
        <taxon>Debaryomycetaceae</taxon>
        <taxon>Candida/Lodderomyces clade</taxon>
        <taxon>Candida</taxon>
    </lineage>
</organism>
<evidence type="ECO:0000259" key="5">
    <source>
        <dbReference type="PROSITE" id="PS50102"/>
    </source>
</evidence>
<dbReference type="Pfam" id="PF00076">
    <property type="entry name" value="RRM_1"/>
    <property type="match status" value="3"/>
</dbReference>
<protein>
    <recommendedName>
        <fullName evidence="5">RRM domain-containing protein</fullName>
    </recommendedName>
</protein>
<evidence type="ECO:0000256" key="2">
    <source>
        <dbReference type="ARBA" id="ARBA00022884"/>
    </source>
</evidence>
<feature type="compositionally biased region" description="Low complexity" evidence="4">
    <location>
        <begin position="8"/>
        <end position="21"/>
    </location>
</feature>
<dbReference type="InterPro" id="IPR012677">
    <property type="entry name" value="Nucleotide-bd_a/b_plait_sf"/>
</dbReference>
<keyword evidence="1" id="KW-0677">Repeat</keyword>
<evidence type="ECO:0000256" key="1">
    <source>
        <dbReference type="ARBA" id="ARBA00022737"/>
    </source>
</evidence>
<feature type="compositionally biased region" description="Low complexity" evidence="4">
    <location>
        <begin position="48"/>
        <end position="60"/>
    </location>
</feature>
<dbReference type="GeneID" id="76149908"/>
<dbReference type="InterPro" id="IPR000504">
    <property type="entry name" value="RRM_dom"/>
</dbReference>
<proteinExistence type="predicted"/>
<dbReference type="EMBL" id="JAIHNG010000083">
    <property type="protein sequence ID" value="KAI5960917.1"/>
    <property type="molecule type" value="Genomic_DNA"/>
</dbReference>
<dbReference type="PANTHER" id="PTHR47640:SF10">
    <property type="entry name" value="TRNA SELENOCYSTEINE 1-ASSOCIATED PROTEIN 1-RELATED"/>
    <property type="match status" value="1"/>
</dbReference>
<accession>A0AAD5BG57</accession>
<evidence type="ECO:0000256" key="3">
    <source>
        <dbReference type="PROSITE-ProRule" id="PRU00176"/>
    </source>
</evidence>